<accession>A0A090CZI3</accession>
<dbReference type="Pfam" id="PF05677">
    <property type="entry name" value="DUF818"/>
    <property type="match status" value="1"/>
</dbReference>
<reference evidence="1" key="2">
    <citation type="submission" date="2014-09" db="EMBL/GenBank/DDBJ databases">
        <title>Criblamydia sequanensis harbors a mega-plasmid encoding arsenite resistance.</title>
        <authorList>
            <person name="Bertelli C."/>
            <person name="Goesmann A."/>
            <person name="Greub G."/>
        </authorList>
    </citation>
    <scope>NUCLEOTIDE SEQUENCE [LARGE SCALE GENOMIC DNA]</scope>
    <source>
        <strain evidence="1">CRIB-18</strain>
    </source>
</reference>
<sequence length="370" mass="41869">MIVQDRKETLFTAKMPENIPEHLNVSLTRRIVTVALAVFTLGVSLLIQKGLEYLAKRSFMMAAYVSEKTKNELHNQRTAFLETYPQAKEVFFNTFDGAKINGIQINPQGKDPLRDKSQETAIIFFCGMGSLYERYLSDDAFIEYAKQTESTILLFNYRSVLKSEGSPSYGKDVVIDGDAALQFLMDQGFQKRKVLLHGYSLGGGISAQVALMNTDPADPKNCPPYLNEKSFESSAKAVAALKGAFLGTLVYLAHWNLPAYKLWEEKNNQSKKALIVHKEDYMIPYREASLYKTLRGYLGFKKVAKNEENEKAIIIKTLAQDIKSDHTKVYFETYKLDAAKPEITTHCSMLFQGQEAIKRISDIALELFEE</sequence>
<name>A0A090CZI3_9BACT</name>
<reference evidence="1" key="1">
    <citation type="submission" date="2013-12" db="EMBL/GenBank/DDBJ databases">
        <authorList>
            <person name="Linke B."/>
        </authorList>
    </citation>
    <scope>NUCLEOTIDE SEQUENCE [LARGE SCALE GENOMIC DNA]</scope>
    <source>
        <strain evidence="1">CRIB-18</strain>
    </source>
</reference>
<dbReference type="RefSeq" id="WP_041017864.1">
    <property type="nucleotide sequence ID" value="NZ_CCEJ010000007.1"/>
</dbReference>
<evidence type="ECO:0008006" key="3">
    <source>
        <dbReference type="Google" id="ProtNLM"/>
    </source>
</evidence>
<evidence type="ECO:0000313" key="1">
    <source>
        <dbReference type="EMBL" id="CDR34321.1"/>
    </source>
</evidence>
<dbReference type="OrthoDB" id="17303at2"/>
<dbReference type="Gene3D" id="3.40.50.1820">
    <property type="entry name" value="alpha/beta hydrolase"/>
    <property type="match status" value="1"/>
</dbReference>
<dbReference type="InterPro" id="IPR008536">
    <property type="entry name" value="DUF818"/>
</dbReference>
<organism evidence="1 2">
    <name type="scientific">Candidatus Criblamydia sequanensis CRIB-18</name>
    <dbReference type="NCBI Taxonomy" id="1437425"/>
    <lineage>
        <taxon>Bacteria</taxon>
        <taxon>Pseudomonadati</taxon>
        <taxon>Chlamydiota</taxon>
        <taxon>Chlamydiia</taxon>
        <taxon>Parachlamydiales</taxon>
        <taxon>Candidatus Criblamydiaceae</taxon>
        <taxon>Candidatus Criblamydia</taxon>
    </lineage>
</organism>
<evidence type="ECO:0000313" key="2">
    <source>
        <dbReference type="Proteomes" id="UP000031552"/>
    </source>
</evidence>
<dbReference type="STRING" id="1437425.CSEC_1507"/>
<comment type="caution">
    <text evidence="1">The sequence shown here is derived from an EMBL/GenBank/DDBJ whole genome shotgun (WGS) entry which is preliminary data.</text>
</comment>
<dbReference type="PANTHER" id="PTHR12277">
    <property type="entry name" value="ALPHA/BETA HYDROLASE DOMAIN-CONTAINING PROTEIN"/>
    <property type="match status" value="1"/>
</dbReference>
<gene>
    <name evidence="1" type="ORF">CSEC_1507</name>
</gene>
<dbReference type="AlphaFoldDB" id="A0A090CZI3"/>
<dbReference type="SUPFAM" id="SSF53474">
    <property type="entry name" value="alpha/beta-Hydrolases"/>
    <property type="match status" value="1"/>
</dbReference>
<proteinExistence type="predicted"/>
<keyword evidence="2" id="KW-1185">Reference proteome</keyword>
<protein>
    <recommendedName>
        <fullName evidence="3">AB hydrolase-1 domain-containing protein</fullName>
    </recommendedName>
</protein>
<dbReference type="EMBL" id="CCEJ010000007">
    <property type="protein sequence ID" value="CDR34321.1"/>
    <property type="molecule type" value="Genomic_DNA"/>
</dbReference>
<dbReference type="Proteomes" id="UP000031552">
    <property type="component" value="Unassembled WGS sequence"/>
</dbReference>
<dbReference type="InterPro" id="IPR029058">
    <property type="entry name" value="AB_hydrolase_fold"/>
</dbReference>
<dbReference type="eggNOG" id="COG1073">
    <property type="taxonomic scope" value="Bacteria"/>
</dbReference>